<evidence type="ECO:0000313" key="4">
    <source>
        <dbReference type="Proteomes" id="UP000701801"/>
    </source>
</evidence>
<evidence type="ECO:0000313" key="3">
    <source>
        <dbReference type="EMBL" id="CAG8975419.1"/>
    </source>
</evidence>
<dbReference type="SUPFAM" id="SSF81383">
    <property type="entry name" value="F-box domain"/>
    <property type="match status" value="1"/>
</dbReference>
<dbReference type="Proteomes" id="UP000701801">
    <property type="component" value="Unassembled WGS sequence"/>
</dbReference>
<feature type="domain" description="F-box" evidence="2">
    <location>
        <begin position="191"/>
        <end position="227"/>
    </location>
</feature>
<dbReference type="EMBL" id="CAJVRM010000137">
    <property type="protein sequence ID" value="CAG8975419.1"/>
    <property type="molecule type" value="Genomic_DNA"/>
</dbReference>
<keyword evidence="4" id="KW-1185">Reference proteome</keyword>
<evidence type="ECO:0000256" key="1">
    <source>
        <dbReference type="SAM" id="MobiDB-lite"/>
    </source>
</evidence>
<gene>
    <name evidence="3" type="ORF">HYALB_00010366</name>
</gene>
<proteinExistence type="predicted"/>
<organism evidence="3 4">
    <name type="scientific">Hymenoscyphus albidus</name>
    <dbReference type="NCBI Taxonomy" id="595503"/>
    <lineage>
        <taxon>Eukaryota</taxon>
        <taxon>Fungi</taxon>
        <taxon>Dikarya</taxon>
        <taxon>Ascomycota</taxon>
        <taxon>Pezizomycotina</taxon>
        <taxon>Leotiomycetes</taxon>
        <taxon>Helotiales</taxon>
        <taxon>Helotiaceae</taxon>
        <taxon>Hymenoscyphus</taxon>
    </lineage>
</organism>
<sequence>MLIHNVYSEFSRLIVSYVDEPTLLALTRTCSSLRELALDRICREDSAARLNIANILIGQNPNLFATTLNFASNAGSALYANSTTIATTGVESPSGSADPNTTSTTFNFTSIASIVGTPLYSALSLDTATMATNGPNTTGFTSSSGSSDNDNDTLASTDTEPGTPEEDRYLFKLTPELIKRLVLSLGKGRNGATLTRLPTELQLQVFSYLDPIDSTCLSLTSPAYYAVYRAIYGTKMPLNTRRPGPNALEAAWEVVGKQECNHCGMYRCELHQHIKSWMPKELEYCSMKRNFGLPADDKAKPNCFRGKPSKPRRCGRHPVRTTTIHQDDAQYNL</sequence>
<dbReference type="Pfam" id="PF12937">
    <property type="entry name" value="F-box-like"/>
    <property type="match status" value="1"/>
</dbReference>
<dbReference type="OrthoDB" id="3445164at2759"/>
<dbReference type="AlphaFoldDB" id="A0A9N9Q515"/>
<dbReference type="PROSITE" id="PS50181">
    <property type="entry name" value="FBOX"/>
    <property type="match status" value="1"/>
</dbReference>
<name>A0A9N9Q515_9HELO</name>
<feature type="region of interest" description="Disordered" evidence="1">
    <location>
        <begin position="135"/>
        <end position="166"/>
    </location>
</feature>
<comment type="caution">
    <text evidence="3">The sequence shown here is derived from an EMBL/GenBank/DDBJ whole genome shotgun (WGS) entry which is preliminary data.</text>
</comment>
<dbReference type="InterPro" id="IPR036047">
    <property type="entry name" value="F-box-like_dom_sf"/>
</dbReference>
<feature type="compositionally biased region" description="Low complexity" evidence="1">
    <location>
        <begin position="135"/>
        <end position="148"/>
    </location>
</feature>
<dbReference type="InterPro" id="IPR001810">
    <property type="entry name" value="F-box_dom"/>
</dbReference>
<protein>
    <recommendedName>
        <fullName evidence="2">F-box domain-containing protein</fullName>
    </recommendedName>
</protein>
<reference evidence="3" key="1">
    <citation type="submission" date="2021-07" db="EMBL/GenBank/DDBJ databases">
        <authorList>
            <person name="Durling M."/>
        </authorList>
    </citation>
    <scope>NUCLEOTIDE SEQUENCE</scope>
</reference>
<evidence type="ECO:0000259" key="2">
    <source>
        <dbReference type="PROSITE" id="PS50181"/>
    </source>
</evidence>
<accession>A0A9N9Q515</accession>